<proteinExistence type="predicted"/>
<organism evidence="1 2">
    <name type="scientific">Melastoma candidum</name>
    <dbReference type="NCBI Taxonomy" id="119954"/>
    <lineage>
        <taxon>Eukaryota</taxon>
        <taxon>Viridiplantae</taxon>
        <taxon>Streptophyta</taxon>
        <taxon>Embryophyta</taxon>
        <taxon>Tracheophyta</taxon>
        <taxon>Spermatophyta</taxon>
        <taxon>Magnoliopsida</taxon>
        <taxon>eudicotyledons</taxon>
        <taxon>Gunneridae</taxon>
        <taxon>Pentapetalae</taxon>
        <taxon>rosids</taxon>
        <taxon>malvids</taxon>
        <taxon>Myrtales</taxon>
        <taxon>Melastomataceae</taxon>
        <taxon>Melastomatoideae</taxon>
        <taxon>Melastomateae</taxon>
        <taxon>Melastoma</taxon>
    </lineage>
</organism>
<name>A0ACB9R7A7_9MYRT</name>
<gene>
    <name evidence="1" type="ORF">MLD38_012912</name>
</gene>
<dbReference type="Proteomes" id="UP001057402">
    <property type="component" value="Chromosome 4"/>
</dbReference>
<protein>
    <submittedName>
        <fullName evidence="1">Uncharacterized protein</fullName>
    </submittedName>
</protein>
<evidence type="ECO:0000313" key="1">
    <source>
        <dbReference type="EMBL" id="KAI4374986.1"/>
    </source>
</evidence>
<accession>A0ACB9R7A7</accession>
<evidence type="ECO:0000313" key="2">
    <source>
        <dbReference type="Proteomes" id="UP001057402"/>
    </source>
</evidence>
<comment type="caution">
    <text evidence="1">The sequence shown here is derived from an EMBL/GenBank/DDBJ whole genome shotgun (WGS) entry which is preliminary data.</text>
</comment>
<reference evidence="2" key="1">
    <citation type="journal article" date="2023" name="Front. Plant Sci.">
        <title>Chromosomal-level genome assembly of Melastoma candidum provides insights into trichome evolution.</title>
        <authorList>
            <person name="Zhong Y."/>
            <person name="Wu W."/>
            <person name="Sun C."/>
            <person name="Zou P."/>
            <person name="Liu Y."/>
            <person name="Dai S."/>
            <person name="Zhou R."/>
        </authorList>
    </citation>
    <scope>NUCLEOTIDE SEQUENCE [LARGE SCALE GENOMIC DNA]</scope>
</reference>
<keyword evidence="2" id="KW-1185">Reference proteome</keyword>
<sequence length="68" mass="7215">MPLKWEVGESDARESDQEQEHEEGAGGDADAGIPGSPGGGGGDWRRKEWKEVVVELAGRGRDGNVPRG</sequence>
<dbReference type="EMBL" id="CM042883">
    <property type="protein sequence ID" value="KAI4374986.1"/>
    <property type="molecule type" value="Genomic_DNA"/>
</dbReference>